<dbReference type="Gene3D" id="1.20.58.760">
    <property type="entry name" value="Peptidase M41"/>
    <property type="match status" value="1"/>
</dbReference>
<dbReference type="Pfam" id="PF17862">
    <property type="entry name" value="AAA_lid_3"/>
    <property type="match status" value="1"/>
</dbReference>
<dbReference type="GO" id="GO:0009535">
    <property type="term" value="C:chloroplast thylakoid membrane"/>
    <property type="evidence" value="ECO:0007669"/>
    <property type="project" value="TreeGrafter"/>
</dbReference>
<evidence type="ECO:0000256" key="2">
    <source>
        <dbReference type="ARBA" id="ARBA00010550"/>
    </source>
</evidence>
<feature type="non-terminal residue" evidence="4">
    <location>
        <position position="131"/>
    </location>
</feature>
<dbReference type="SUPFAM" id="SSF140990">
    <property type="entry name" value="FtsH protease domain-like"/>
    <property type="match status" value="1"/>
</dbReference>
<evidence type="ECO:0000256" key="1">
    <source>
        <dbReference type="ARBA" id="ARBA00010044"/>
    </source>
</evidence>
<name>A0A2J7ZFL3_9CHLO</name>
<dbReference type="GO" id="GO:0005524">
    <property type="term" value="F:ATP binding"/>
    <property type="evidence" value="ECO:0007669"/>
    <property type="project" value="InterPro"/>
</dbReference>
<keyword evidence="4" id="KW-0645">Protease</keyword>
<feature type="domain" description="AAA ATPase AAA+ lid" evidence="3">
    <location>
        <begin position="21"/>
        <end position="64"/>
    </location>
</feature>
<dbReference type="Gene3D" id="1.10.8.60">
    <property type="match status" value="1"/>
</dbReference>
<organism evidence="4 5">
    <name type="scientific">Tetrabaena socialis</name>
    <dbReference type="NCBI Taxonomy" id="47790"/>
    <lineage>
        <taxon>Eukaryota</taxon>
        <taxon>Viridiplantae</taxon>
        <taxon>Chlorophyta</taxon>
        <taxon>core chlorophytes</taxon>
        <taxon>Chlorophyceae</taxon>
        <taxon>CS clade</taxon>
        <taxon>Chlamydomonadales</taxon>
        <taxon>Tetrabaenaceae</taxon>
        <taxon>Tetrabaena</taxon>
    </lineage>
</organism>
<dbReference type="PANTHER" id="PTHR23076">
    <property type="entry name" value="METALLOPROTEASE M41 FTSH"/>
    <property type="match status" value="1"/>
</dbReference>
<dbReference type="OrthoDB" id="1413014at2759"/>
<dbReference type="EMBL" id="PGGS01004331">
    <property type="protein sequence ID" value="PNG99055.1"/>
    <property type="molecule type" value="Genomic_DNA"/>
</dbReference>
<gene>
    <name evidence="4" type="ORF">TSOC_015176</name>
</gene>
<feature type="non-terminal residue" evidence="4">
    <location>
        <position position="1"/>
    </location>
</feature>
<proteinExistence type="inferred from homology"/>
<sequence>VGREQILRVHLARRGLPLCDDVSVPSLAAMTTGFTGADLANLVNEAALLGGRAGKEAVGRAEFDSAVMRSLAGIEKKRSILQGEEKAVVSRHEVGHALVGAAVSRLLGGFSGEPSRLSIIPRTGGALGFTY</sequence>
<dbReference type="InterPro" id="IPR027417">
    <property type="entry name" value="P-loop_NTPase"/>
</dbReference>
<dbReference type="GO" id="GO:0004222">
    <property type="term" value="F:metalloendopeptidase activity"/>
    <property type="evidence" value="ECO:0007669"/>
    <property type="project" value="InterPro"/>
</dbReference>
<protein>
    <submittedName>
        <fullName evidence="4">ATP-dependent zinc metalloprotease FTSH, chloroplastic</fullName>
    </submittedName>
</protein>
<dbReference type="GO" id="GO:0006508">
    <property type="term" value="P:proteolysis"/>
    <property type="evidence" value="ECO:0007669"/>
    <property type="project" value="UniProtKB-KW"/>
</dbReference>
<comment type="similarity">
    <text evidence="2">In the N-terminal section; belongs to the AAA ATPase family.</text>
</comment>
<dbReference type="PANTHER" id="PTHR23076:SF49">
    <property type="entry name" value="ATP-DEPENDENT ZINC METALLOPROTEASE FTSH 7, CHLOROPLASTIC"/>
    <property type="match status" value="1"/>
</dbReference>
<keyword evidence="5" id="KW-1185">Reference proteome</keyword>
<keyword evidence="4" id="KW-0482">Metalloprotease</keyword>
<dbReference type="SUPFAM" id="SSF52540">
    <property type="entry name" value="P-loop containing nucleoside triphosphate hydrolases"/>
    <property type="match status" value="1"/>
</dbReference>
<dbReference type="InterPro" id="IPR041569">
    <property type="entry name" value="AAA_lid_3"/>
</dbReference>
<comment type="similarity">
    <text evidence="1">In the C-terminal section; belongs to the peptidase M41 family.</text>
</comment>
<comment type="caution">
    <text evidence="4">The sequence shown here is derived from an EMBL/GenBank/DDBJ whole genome shotgun (WGS) entry which is preliminary data.</text>
</comment>
<keyword evidence="4" id="KW-0378">Hydrolase</keyword>
<evidence type="ECO:0000313" key="4">
    <source>
        <dbReference type="EMBL" id="PNG99055.1"/>
    </source>
</evidence>
<evidence type="ECO:0000313" key="5">
    <source>
        <dbReference type="Proteomes" id="UP000236333"/>
    </source>
</evidence>
<accession>A0A2J7ZFL3</accession>
<dbReference type="Proteomes" id="UP000236333">
    <property type="component" value="Unassembled WGS sequence"/>
</dbReference>
<evidence type="ECO:0000259" key="3">
    <source>
        <dbReference type="Pfam" id="PF17862"/>
    </source>
</evidence>
<dbReference type="FunFam" id="1.10.8.60:FF:000001">
    <property type="entry name" value="ATP-dependent zinc metalloprotease FtsH"/>
    <property type="match status" value="1"/>
</dbReference>
<dbReference type="AlphaFoldDB" id="A0A2J7ZFL3"/>
<dbReference type="InterPro" id="IPR037219">
    <property type="entry name" value="Peptidase_M41-like"/>
</dbReference>
<dbReference type="GO" id="GO:0004176">
    <property type="term" value="F:ATP-dependent peptidase activity"/>
    <property type="evidence" value="ECO:0007669"/>
    <property type="project" value="InterPro"/>
</dbReference>
<reference evidence="4 5" key="1">
    <citation type="journal article" date="2017" name="Mol. Biol. Evol.">
        <title>The 4-celled Tetrabaena socialis nuclear genome reveals the essential components for genetic control of cell number at the origin of multicellularity in the volvocine lineage.</title>
        <authorList>
            <person name="Featherston J."/>
            <person name="Arakaki Y."/>
            <person name="Hanschen E.R."/>
            <person name="Ferris P.J."/>
            <person name="Michod R.E."/>
            <person name="Olson B.J.S.C."/>
            <person name="Nozaki H."/>
            <person name="Durand P.M."/>
        </authorList>
    </citation>
    <scope>NUCLEOTIDE SEQUENCE [LARGE SCALE GENOMIC DNA]</scope>
    <source>
        <strain evidence="4 5">NIES-571</strain>
    </source>
</reference>